<evidence type="ECO:0000313" key="3">
    <source>
        <dbReference type="Proteomes" id="UP000009168"/>
    </source>
</evidence>
<keyword evidence="1" id="KW-0175">Coiled coil</keyword>
<organism evidence="2 3">
    <name type="scientific">Tetrahymena thermophila (strain SB210)</name>
    <dbReference type="NCBI Taxonomy" id="312017"/>
    <lineage>
        <taxon>Eukaryota</taxon>
        <taxon>Sar</taxon>
        <taxon>Alveolata</taxon>
        <taxon>Ciliophora</taxon>
        <taxon>Intramacronucleata</taxon>
        <taxon>Oligohymenophorea</taxon>
        <taxon>Hymenostomatida</taxon>
        <taxon>Tetrahymenina</taxon>
        <taxon>Tetrahymenidae</taxon>
        <taxon>Tetrahymena</taxon>
    </lineage>
</organism>
<sequence length="213" mass="25487">MFQENQNKNFKDLLEFQNQNLKEFERDVGNQKETFEQKHQDSDSDYLNLEENQNQFIDDNTVQSVLKILNKLNQTQQSQMSCKKSTDLRINFKERFYSQLLRLHLEKIDIPSLINLSQSLGQFKNIQDLYLFINLDMNSQLEIDLLDSINKLQKLQVLNLYLKKNYCINTDQEIPLLGIFCEEFYYPLRPTYNQFFEGSLKDQNAICQKHLDY</sequence>
<dbReference type="InParanoid" id="Q237K8"/>
<dbReference type="RefSeq" id="XP_001012978.1">
    <property type="nucleotide sequence ID" value="XM_001012978.1"/>
</dbReference>
<protein>
    <submittedName>
        <fullName evidence="2">Uncharacterized protein</fullName>
    </submittedName>
</protein>
<keyword evidence="3" id="KW-1185">Reference proteome</keyword>
<evidence type="ECO:0000313" key="2">
    <source>
        <dbReference type="EMBL" id="EAR92733.1"/>
    </source>
</evidence>
<feature type="coiled-coil region" evidence="1">
    <location>
        <begin position="7"/>
        <end position="34"/>
    </location>
</feature>
<gene>
    <name evidence="2" type="ORF">TTHERM_00322770</name>
</gene>
<evidence type="ECO:0000256" key="1">
    <source>
        <dbReference type="SAM" id="Coils"/>
    </source>
</evidence>
<dbReference type="Proteomes" id="UP000009168">
    <property type="component" value="Unassembled WGS sequence"/>
</dbReference>
<accession>Q237K8</accession>
<reference evidence="3" key="1">
    <citation type="journal article" date="2006" name="PLoS Biol.">
        <title>Macronuclear genome sequence of the ciliate Tetrahymena thermophila, a model eukaryote.</title>
        <authorList>
            <person name="Eisen J.A."/>
            <person name="Coyne R.S."/>
            <person name="Wu M."/>
            <person name="Wu D."/>
            <person name="Thiagarajan M."/>
            <person name="Wortman J.R."/>
            <person name="Badger J.H."/>
            <person name="Ren Q."/>
            <person name="Amedeo P."/>
            <person name="Jones K.M."/>
            <person name="Tallon L.J."/>
            <person name="Delcher A.L."/>
            <person name="Salzberg S.L."/>
            <person name="Silva J.C."/>
            <person name="Haas B.J."/>
            <person name="Majoros W.H."/>
            <person name="Farzad M."/>
            <person name="Carlton J.M."/>
            <person name="Smith R.K. Jr."/>
            <person name="Garg J."/>
            <person name="Pearlman R.E."/>
            <person name="Karrer K.M."/>
            <person name="Sun L."/>
            <person name="Manning G."/>
            <person name="Elde N.C."/>
            <person name="Turkewitz A.P."/>
            <person name="Asai D.J."/>
            <person name="Wilkes D.E."/>
            <person name="Wang Y."/>
            <person name="Cai H."/>
            <person name="Collins K."/>
            <person name="Stewart B.A."/>
            <person name="Lee S.R."/>
            <person name="Wilamowska K."/>
            <person name="Weinberg Z."/>
            <person name="Ruzzo W.L."/>
            <person name="Wloga D."/>
            <person name="Gaertig J."/>
            <person name="Frankel J."/>
            <person name="Tsao C.-C."/>
            <person name="Gorovsky M.A."/>
            <person name="Keeling P.J."/>
            <person name="Waller R.F."/>
            <person name="Patron N.J."/>
            <person name="Cherry J.M."/>
            <person name="Stover N.A."/>
            <person name="Krieger C.J."/>
            <person name="del Toro C."/>
            <person name="Ryder H.F."/>
            <person name="Williamson S.C."/>
            <person name="Barbeau R.A."/>
            <person name="Hamilton E.P."/>
            <person name="Orias E."/>
        </authorList>
    </citation>
    <scope>NUCLEOTIDE SEQUENCE [LARGE SCALE GENOMIC DNA]</scope>
    <source>
        <strain evidence="3">SB210</strain>
    </source>
</reference>
<name>Q237K8_TETTS</name>
<proteinExistence type="predicted"/>
<dbReference type="EMBL" id="GG662743">
    <property type="protein sequence ID" value="EAR92733.1"/>
    <property type="molecule type" value="Genomic_DNA"/>
</dbReference>
<dbReference type="KEGG" id="tet:TTHERM_00322770"/>
<dbReference type="AlphaFoldDB" id="Q237K8"/>
<dbReference type="GeneID" id="7829883"/>
<dbReference type="HOGENOM" id="CLU_112686_0_0_1"/>